<dbReference type="Proteomes" id="UP000251891">
    <property type="component" value="Unassembled WGS sequence"/>
</dbReference>
<keyword evidence="2" id="KW-0812">Transmembrane</keyword>
<feature type="domain" description="Acyltransferase 3" evidence="3">
    <location>
        <begin position="9"/>
        <end position="325"/>
    </location>
</feature>
<accession>A0A365H308</accession>
<evidence type="ECO:0000313" key="5">
    <source>
        <dbReference type="Proteomes" id="UP000251891"/>
    </source>
</evidence>
<evidence type="ECO:0000313" key="4">
    <source>
        <dbReference type="EMBL" id="RAY13490.1"/>
    </source>
</evidence>
<dbReference type="InterPro" id="IPR050879">
    <property type="entry name" value="Acyltransferase_3"/>
</dbReference>
<keyword evidence="2" id="KW-0472">Membrane</keyword>
<dbReference type="PANTHER" id="PTHR23028:SF53">
    <property type="entry name" value="ACYL_TRANSF_3 DOMAIN-CONTAINING PROTEIN"/>
    <property type="match status" value="1"/>
</dbReference>
<feature type="transmembrane region" description="Helical" evidence="2">
    <location>
        <begin position="212"/>
        <end position="233"/>
    </location>
</feature>
<feature type="transmembrane region" description="Helical" evidence="2">
    <location>
        <begin position="12"/>
        <end position="31"/>
    </location>
</feature>
<feature type="transmembrane region" description="Helical" evidence="2">
    <location>
        <begin position="121"/>
        <end position="141"/>
    </location>
</feature>
<evidence type="ECO:0000256" key="1">
    <source>
        <dbReference type="SAM" id="MobiDB-lite"/>
    </source>
</evidence>
<keyword evidence="5" id="KW-1185">Reference proteome</keyword>
<evidence type="ECO:0000256" key="2">
    <source>
        <dbReference type="SAM" id="Phobius"/>
    </source>
</evidence>
<feature type="transmembrane region" description="Helical" evidence="2">
    <location>
        <begin position="148"/>
        <end position="171"/>
    </location>
</feature>
<keyword evidence="4" id="KW-0808">Transferase</keyword>
<name>A0A365H308_9ACTN</name>
<sequence>MAQANRLRELDLLRFLAALGVLLFHFTGFAGKGPWPESAAETFPGMDQVTRYGYLGVDLFFMISGFVILMSAWGRGLGSFGVSRVVRLMPAYWVAVLFGVFVYQVFGLGQGTVARMIPNLTMLQAGVGVGNIDSVFWTLWVELHFYMLIAGLVAIGLTYRTCVIFMASWMFLGLFANEADNKLLQVMLIPTWNMYFIAGMALYLIYRAGPSLLLWGFVAVTWLLSLHWGAWRVEASPAWSRGEEPVVAAVITVLFIVMILVATGRLSWLRWRGLTVLGALTYPLYLTHAQLALPLLDAVYPGLNRWAALAVLTAASLLLAYAIYRLVEVPGTAWMRPRLLASLDRLRADPLPTVPPPRREPVPAEPEPARAAAP</sequence>
<feature type="region of interest" description="Disordered" evidence="1">
    <location>
        <begin position="349"/>
        <end position="374"/>
    </location>
</feature>
<keyword evidence="2" id="KW-1133">Transmembrane helix</keyword>
<proteinExistence type="predicted"/>
<protein>
    <submittedName>
        <fullName evidence="4">Acyltransferase</fullName>
    </submittedName>
</protein>
<dbReference type="InterPro" id="IPR002656">
    <property type="entry name" value="Acyl_transf_3_dom"/>
</dbReference>
<dbReference type="GO" id="GO:0009103">
    <property type="term" value="P:lipopolysaccharide biosynthetic process"/>
    <property type="evidence" value="ECO:0007669"/>
    <property type="project" value="TreeGrafter"/>
</dbReference>
<dbReference type="PANTHER" id="PTHR23028">
    <property type="entry name" value="ACETYLTRANSFERASE"/>
    <property type="match status" value="1"/>
</dbReference>
<gene>
    <name evidence="4" type="ORF">DPM19_20770</name>
</gene>
<feature type="transmembrane region" description="Helical" evidence="2">
    <location>
        <begin position="245"/>
        <end position="262"/>
    </location>
</feature>
<feature type="transmembrane region" description="Helical" evidence="2">
    <location>
        <begin position="306"/>
        <end position="327"/>
    </location>
</feature>
<dbReference type="GO" id="GO:0016747">
    <property type="term" value="F:acyltransferase activity, transferring groups other than amino-acyl groups"/>
    <property type="evidence" value="ECO:0007669"/>
    <property type="project" value="InterPro"/>
</dbReference>
<dbReference type="GO" id="GO:0016020">
    <property type="term" value="C:membrane"/>
    <property type="evidence" value="ECO:0007669"/>
    <property type="project" value="TreeGrafter"/>
</dbReference>
<dbReference type="Pfam" id="PF01757">
    <property type="entry name" value="Acyl_transf_3"/>
    <property type="match status" value="1"/>
</dbReference>
<dbReference type="AlphaFoldDB" id="A0A365H308"/>
<evidence type="ECO:0000259" key="3">
    <source>
        <dbReference type="Pfam" id="PF01757"/>
    </source>
</evidence>
<reference evidence="4 5" key="1">
    <citation type="submission" date="2018-06" db="EMBL/GenBank/DDBJ databases">
        <title>Actinomadura craniellae sp. nov. isolated from marine sponge Craniella sp.</title>
        <authorList>
            <person name="Li L."/>
            <person name="Xu Q.H."/>
            <person name="Lin H.W."/>
            <person name="Lu Y.H."/>
        </authorList>
    </citation>
    <scope>NUCLEOTIDE SEQUENCE [LARGE SCALE GENOMIC DNA]</scope>
    <source>
        <strain evidence="4 5">LHW63021</strain>
    </source>
</reference>
<keyword evidence="4" id="KW-0012">Acyltransferase</keyword>
<dbReference type="RefSeq" id="WP_111869614.1">
    <property type="nucleotide sequence ID" value="NZ_QLYX01000009.1"/>
</dbReference>
<feature type="transmembrane region" description="Helical" evidence="2">
    <location>
        <begin position="269"/>
        <end position="286"/>
    </location>
</feature>
<feature type="transmembrane region" description="Helical" evidence="2">
    <location>
        <begin position="183"/>
        <end position="205"/>
    </location>
</feature>
<feature type="transmembrane region" description="Helical" evidence="2">
    <location>
        <begin position="85"/>
        <end position="106"/>
    </location>
</feature>
<comment type="caution">
    <text evidence="4">The sequence shown here is derived from an EMBL/GenBank/DDBJ whole genome shotgun (WGS) entry which is preliminary data.</text>
</comment>
<dbReference type="OrthoDB" id="9807745at2"/>
<dbReference type="EMBL" id="QLYX01000009">
    <property type="protein sequence ID" value="RAY13490.1"/>
    <property type="molecule type" value="Genomic_DNA"/>
</dbReference>
<organism evidence="4 5">
    <name type="scientific">Actinomadura craniellae</name>
    <dbReference type="NCBI Taxonomy" id="2231787"/>
    <lineage>
        <taxon>Bacteria</taxon>
        <taxon>Bacillati</taxon>
        <taxon>Actinomycetota</taxon>
        <taxon>Actinomycetes</taxon>
        <taxon>Streptosporangiales</taxon>
        <taxon>Thermomonosporaceae</taxon>
        <taxon>Actinomadura</taxon>
    </lineage>
</organism>
<feature type="transmembrane region" description="Helical" evidence="2">
    <location>
        <begin position="51"/>
        <end position="73"/>
    </location>
</feature>